<dbReference type="Proteomes" id="UP001162483">
    <property type="component" value="Unassembled WGS sequence"/>
</dbReference>
<keyword evidence="3" id="KW-1185">Reference proteome</keyword>
<protein>
    <recommendedName>
        <fullName evidence="1">DUF4211 domain-containing protein</fullName>
    </recommendedName>
</protein>
<dbReference type="InterPro" id="IPR052466">
    <property type="entry name" value="DNA_MethProtect_Complex"/>
</dbReference>
<organism evidence="2 3">
    <name type="scientific">Staurois parvus</name>
    <dbReference type="NCBI Taxonomy" id="386267"/>
    <lineage>
        <taxon>Eukaryota</taxon>
        <taxon>Metazoa</taxon>
        <taxon>Chordata</taxon>
        <taxon>Craniata</taxon>
        <taxon>Vertebrata</taxon>
        <taxon>Euteleostomi</taxon>
        <taxon>Amphibia</taxon>
        <taxon>Batrachia</taxon>
        <taxon>Anura</taxon>
        <taxon>Neobatrachia</taxon>
        <taxon>Ranoidea</taxon>
        <taxon>Ranidae</taxon>
        <taxon>Staurois</taxon>
    </lineage>
</organism>
<evidence type="ECO:0000313" key="3">
    <source>
        <dbReference type="Proteomes" id="UP001162483"/>
    </source>
</evidence>
<proteinExistence type="predicted"/>
<sequence>MKEMYRSYIEMLVSTALDPDMIQALEDTSDELYLPPMRKIDGIVNEHKKKVLKKFSLSSSVQEALHTFPQLITEPGSTVRMKPGGEPYNRKTLNKLKKNVAKPQEFKVDAEKSLYYSLYHSLHHYKYHTFLRCKQETNAIEEQNDDLGQEEVVQQCMRNQPWLEKTLRLLH</sequence>
<dbReference type="InterPro" id="IPR025451">
    <property type="entry name" value="DUF4211"/>
</dbReference>
<gene>
    <name evidence="2" type="ORF">SPARVUS_LOCUS14535294</name>
</gene>
<dbReference type="PANTHER" id="PTHR14709">
    <property type="entry name" value="GLUTAMINE AND SERINE-RICH PROTEIN 1-RELATED"/>
    <property type="match status" value="1"/>
</dbReference>
<dbReference type="PANTHER" id="PTHR14709:SF1">
    <property type="entry name" value="PROLINE-RICH PROTEIN 12"/>
    <property type="match status" value="1"/>
</dbReference>
<evidence type="ECO:0000313" key="2">
    <source>
        <dbReference type="EMBL" id="CAI9611353.1"/>
    </source>
</evidence>
<dbReference type="EMBL" id="CATNWA010019110">
    <property type="protein sequence ID" value="CAI9611353.1"/>
    <property type="molecule type" value="Genomic_DNA"/>
</dbReference>
<accession>A0ABN9GPH2</accession>
<feature type="domain" description="DUF4211" evidence="1">
    <location>
        <begin position="1"/>
        <end position="74"/>
    </location>
</feature>
<name>A0ABN9GPH2_9NEOB</name>
<reference evidence="2" key="1">
    <citation type="submission" date="2023-05" db="EMBL/GenBank/DDBJ databases">
        <authorList>
            <person name="Stuckert A."/>
        </authorList>
    </citation>
    <scope>NUCLEOTIDE SEQUENCE</scope>
</reference>
<comment type="caution">
    <text evidence="2">The sequence shown here is derived from an EMBL/GenBank/DDBJ whole genome shotgun (WGS) entry which is preliminary data.</text>
</comment>
<dbReference type="Pfam" id="PF13926">
    <property type="entry name" value="DUF4211"/>
    <property type="match status" value="1"/>
</dbReference>
<evidence type="ECO:0000259" key="1">
    <source>
        <dbReference type="Pfam" id="PF13926"/>
    </source>
</evidence>